<evidence type="ECO:0000313" key="2">
    <source>
        <dbReference type="EMBL" id="MCP8941080.1"/>
    </source>
</evidence>
<dbReference type="PANTHER" id="PTHR42879:SF2">
    <property type="entry name" value="3-OXOACYL-[ACYL-CARRIER-PROTEIN] REDUCTASE FABG"/>
    <property type="match status" value="1"/>
</dbReference>
<dbReference type="Proteomes" id="UP001205890">
    <property type="component" value="Unassembled WGS sequence"/>
</dbReference>
<dbReference type="PANTHER" id="PTHR42879">
    <property type="entry name" value="3-OXOACYL-(ACYL-CARRIER-PROTEIN) REDUCTASE"/>
    <property type="match status" value="1"/>
</dbReference>
<reference evidence="2 3" key="1">
    <citation type="submission" date="2022-07" db="EMBL/GenBank/DDBJ databases">
        <authorList>
            <person name="Li W.-J."/>
            <person name="Deng Q.-Q."/>
        </authorList>
    </citation>
    <scope>NUCLEOTIDE SEQUENCE [LARGE SCALE GENOMIC DNA]</scope>
    <source>
        <strain evidence="2 3">SYSU M60028</strain>
    </source>
</reference>
<organism evidence="2 3">
    <name type="scientific">Alsobacter ponti</name>
    <dbReference type="NCBI Taxonomy" id="2962936"/>
    <lineage>
        <taxon>Bacteria</taxon>
        <taxon>Pseudomonadati</taxon>
        <taxon>Pseudomonadota</taxon>
        <taxon>Alphaproteobacteria</taxon>
        <taxon>Hyphomicrobiales</taxon>
        <taxon>Alsobacteraceae</taxon>
        <taxon>Alsobacter</taxon>
    </lineage>
</organism>
<sequence>MRVDLAGQVALVTGSAQGIGKAIADTLAANGATIVYSDRQPIAEADDIRARGHFFVPMDVSRADDITRGVEQALAAAGRIDILVNNAGIGVRAHERLPVDEFPIDAWNDLIAIDLTGVFLVSRAVIPQMRARKAGRVINIASVLGLIPMRLQSSYVAAKAGVVNLTRSMALELAADGVLVNGIAPGSTATEGWAKWIHNAKEAQDAHARLMSHIPLGRPASTQEIANGALFLAAPESSYITGHILAIDGGWTAGFARDF</sequence>
<evidence type="ECO:0000256" key="1">
    <source>
        <dbReference type="ARBA" id="ARBA00006484"/>
    </source>
</evidence>
<keyword evidence="3" id="KW-1185">Reference proteome</keyword>
<comment type="similarity">
    <text evidence="1">Belongs to the short-chain dehydrogenases/reductases (SDR) family.</text>
</comment>
<dbReference type="PRINTS" id="PR00081">
    <property type="entry name" value="GDHRDH"/>
</dbReference>
<comment type="caution">
    <text evidence="2">The sequence shown here is derived from an EMBL/GenBank/DDBJ whole genome shotgun (WGS) entry which is preliminary data.</text>
</comment>
<accession>A0ABT1LHU6</accession>
<dbReference type="SUPFAM" id="SSF51735">
    <property type="entry name" value="NAD(P)-binding Rossmann-fold domains"/>
    <property type="match status" value="1"/>
</dbReference>
<dbReference type="RefSeq" id="WP_254746532.1">
    <property type="nucleotide sequence ID" value="NZ_JANCLU010000036.1"/>
</dbReference>
<dbReference type="Gene3D" id="3.40.50.720">
    <property type="entry name" value="NAD(P)-binding Rossmann-like Domain"/>
    <property type="match status" value="1"/>
</dbReference>
<dbReference type="InterPro" id="IPR002347">
    <property type="entry name" value="SDR_fam"/>
</dbReference>
<evidence type="ECO:0000313" key="3">
    <source>
        <dbReference type="Proteomes" id="UP001205890"/>
    </source>
</evidence>
<dbReference type="PROSITE" id="PS00061">
    <property type="entry name" value="ADH_SHORT"/>
    <property type="match status" value="1"/>
</dbReference>
<dbReference type="EMBL" id="JANCLU010000036">
    <property type="protein sequence ID" value="MCP8941080.1"/>
    <property type="molecule type" value="Genomic_DNA"/>
</dbReference>
<proteinExistence type="inferred from homology"/>
<gene>
    <name evidence="2" type="ORF">NK718_21370</name>
</gene>
<dbReference type="Pfam" id="PF13561">
    <property type="entry name" value="adh_short_C2"/>
    <property type="match status" value="1"/>
</dbReference>
<dbReference type="InterPro" id="IPR036291">
    <property type="entry name" value="NAD(P)-bd_dom_sf"/>
</dbReference>
<dbReference type="InterPro" id="IPR020904">
    <property type="entry name" value="Sc_DH/Rdtase_CS"/>
</dbReference>
<dbReference type="PRINTS" id="PR00080">
    <property type="entry name" value="SDRFAMILY"/>
</dbReference>
<protein>
    <submittedName>
        <fullName evidence="2">SDR family oxidoreductase</fullName>
    </submittedName>
</protein>
<name>A0ABT1LHU6_9HYPH</name>
<dbReference type="InterPro" id="IPR050259">
    <property type="entry name" value="SDR"/>
</dbReference>